<accession>A0A1D1V913</accession>
<dbReference type="AlphaFoldDB" id="A0A1D1V913"/>
<gene>
    <name evidence="1" type="primary">RvY_08601-1</name>
    <name evidence="1" type="synonym">RvY_08601.1</name>
    <name evidence="1" type="ORF">RvY_08601</name>
</gene>
<organism evidence="1 2">
    <name type="scientific">Ramazzottius varieornatus</name>
    <name type="common">Water bear</name>
    <name type="synonym">Tardigrade</name>
    <dbReference type="NCBI Taxonomy" id="947166"/>
    <lineage>
        <taxon>Eukaryota</taxon>
        <taxon>Metazoa</taxon>
        <taxon>Ecdysozoa</taxon>
        <taxon>Tardigrada</taxon>
        <taxon>Eutardigrada</taxon>
        <taxon>Parachela</taxon>
        <taxon>Hypsibioidea</taxon>
        <taxon>Ramazzottiidae</taxon>
        <taxon>Ramazzottius</taxon>
    </lineage>
</organism>
<dbReference type="Proteomes" id="UP000186922">
    <property type="component" value="Unassembled WGS sequence"/>
</dbReference>
<dbReference type="EMBL" id="BDGG01000004">
    <property type="protein sequence ID" value="GAU97275.1"/>
    <property type="molecule type" value="Genomic_DNA"/>
</dbReference>
<dbReference type="Gene3D" id="2.60.120.10">
    <property type="entry name" value="Jelly Rolls"/>
    <property type="match status" value="1"/>
</dbReference>
<evidence type="ECO:0008006" key="3">
    <source>
        <dbReference type="Google" id="ProtNLM"/>
    </source>
</evidence>
<name>A0A1D1V913_RAMVA</name>
<keyword evidence="2" id="KW-1185">Reference proteome</keyword>
<evidence type="ECO:0000313" key="2">
    <source>
        <dbReference type="Proteomes" id="UP000186922"/>
    </source>
</evidence>
<dbReference type="STRING" id="947166.A0A1D1V913"/>
<sequence>MKMPKIPSAFLVHPGLRTEQDLDEIYDFLRSISTLHSISDQEVANMCGRVRHEHHEAEEVLFCRDEPAASWYILLTGATFIDGTMFLPYHW</sequence>
<evidence type="ECO:0000313" key="1">
    <source>
        <dbReference type="EMBL" id="GAU97275.1"/>
    </source>
</evidence>
<dbReference type="SUPFAM" id="SSF51206">
    <property type="entry name" value="cAMP-binding domain-like"/>
    <property type="match status" value="1"/>
</dbReference>
<comment type="caution">
    <text evidence="1">The sequence shown here is derived from an EMBL/GenBank/DDBJ whole genome shotgun (WGS) entry which is preliminary data.</text>
</comment>
<reference evidence="1 2" key="1">
    <citation type="journal article" date="2016" name="Nat. Commun.">
        <title>Extremotolerant tardigrade genome and improved radiotolerance of human cultured cells by tardigrade-unique protein.</title>
        <authorList>
            <person name="Hashimoto T."/>
            <person name="Horikawa D.D."/>
            <person name="Saito Y."/>
            <person name="Kuwahara H."/>
            <person name="Kozuka-Hata H."/>
            <person name="Shin-I T."/>
            <person name="Minakuchi Y."/>
            <person name="Ohishi K."/>
            <person name="Motoyama A."/>
            <person name="Aizu T."/>
            <person name="Enomoto A."/>
            <person name="Kondo K."/>
            <person name="Tanaka S."/>
            <person name="Hara Y."/>
            <person name="Koshikawa S."/>
            <person name="Sagara H."/>
            <person name="Miura T."/>
            <person name="Yokobori S."/>
            <person name="Miyagawa K."/>
            <person name="Suzuki Y."/>
            <person name="Kubo T."/>
            <person name="Oyama M."/>
            <person name="Kohara Y."/>
            <person name="Fujiyama A."/>
            <person name="Arakawa K."/>
            <person name="Katayama T."/>
            <person name="Toyoda A."/>
            <person name="Kunieda T."/>
        </authorList>
    </citation>
    <scope>NUCLEOTIDE SEQUENCE [LARGE SCALE GENOMIC DNA]</scope>
    <source>
        <strain evidence="1 2">YOKOZUNA-1</strain>
    </source>
</reference>
<proteinExistence type="predicted"/>
<dbReference type="InterPro" id="IPR018490">
    <property type="entry name" value="cNMP-bd_dom_sf"/>
</dbReference>
<dbReference type="OrthoDB" id="546434at2759"/>
<dbReference type="InterPro" id="IPR014710">
    <property type="entry name" value="RmlC-like_jellyroll"/>
</dbReference>
<protein>
    <recommendedName>
        <fullName evidence="3">Cyclic nucleotide-binding domain-containing protein</fullName>
    </recommendedName>
</protein>